<evidence type="ECO:0000313" key="2">
    <source>
        <dbReference type="EMBL" id="CAG8633783.1"/>
    </source>
</evidence>
<protein>
    <submittedName>
        <fullName evidence="2">25903_t:CDS:1</fullName>
    </submittedName>
</protein>
<comment type="caution">
    <text evidence="2">The sequence shown here is derived from an EMBL/GenBank/DDBJ whole genome shotgun (WGS) entry which is preliminary data.</text>
</comment>
<evidence type="ECO:0000256" key="1">
    <source>
        <dbReference type="SAM" id="MobiDB-lite"/>
    </source>
</evidence>
<feature type="region of interest" description="Disordered" evidence="1">
    <location>
        <begin position="40"/>
        <end position="69"/>
    </location>
</feature>
<sequence length="119" mass="13942">MEGSTMLIDIIQCTYPENPRSFEWGYFAASHLMVTVTRGIQTYPDNSRKSRRHKSSKRTNVPSPKERTNISGLYNLDRHIVREMNGKKEMYLPQSLLYEDLLEERFGEVRGKSIKNDKE</sequence>
<gene>
    <name evidence="2" type="ORF">DERYTH_LOCUS9283</name>
</gene>
<proteinExistence type="predicted"/>
<dbReference type="AlphaFoldDB" id="A0A9N9DBD1"/>
<keyword evidence="3" id="KW-1185">Reference proteome</keyword>
<dbReference type="EMBL" id="CAJVPY010005033">
    <property type="protein sequence ID" value="CAG8633783.1"/>
    <property type="molecule type" value="Genomic_DNA"/>
</dbReference>
<feature type="non-terminal residue" evidence="2">
    <location>
        <position position="1"/>
    </location>
</feature>
<reference evidence="2" key="1">
    <citation type="submission" date="2021-06" db="EMBL/GenBank/DDBJ databases">
        <authorList>
            <person name="Kallberg Y."/>
            <person name="Tangrot J."/>
            <person name="Rosling A."/>
        </authorList>
    </citation>
    <scope>NUCLEOTIDE SEQUENCE</scope>
    <source>
        <strain evidence="2">MA453B</strain>
    </source>
</reference>
<dbReference type="Proteomes" id="UP000789405">
    <property type="component" value="Unassembled WGS sequence"/>
</dbReference>
<name>A0A9N9DBD1_9GLOM</name>
<evidence type="ECO:0000313" key="3">
    <source>
        <dbReference type="Proteomes" id="UP000789405"/>
    </source>
</evidence>
<organism evidence="2 3">
    <name type="scientific">Dentiscutata erythropus</name>
    <dbReference type="NCBI Taxonomy" id="1348616"/>
    <lineage>
        <taxon>Eukaryota</taxon>
        <taxon>Fungi</taxon>
        <taxon>Fungi incertae sedis</taxon>
        <taxon>Mucoromycota</taxon>
        <taxon>Glomeromycotina</taxon>
        <taxon>Glomeromycetes</taxon>
        <taxon>Diversisporales</taxon>
        <taxon>Gigasporaceae</taxon>
        <taxon>Dentiscutata</taxon>
    </lineage>
</organism>
<accession>A0A9N9DBD1</accession>